<feature type="domain" description="PTS EIIB type-4" evidence="8">
    <location>
        <begin position="1"/>
        <end position="164"/>
    </location>
</feature>
<dbReference type="PROSITE" id="PS51101">
    <property type="entry name" value="PTS_EIIB_TYPE_4"/>
    <property type="match status" value="1"/>
</dbReference>
<evidence type="ECO:0000256" key="2">
    <source>
        <dbReference type="ARBA" id="ARBA00022448"/>
    </source>
</evidence>
<keyword evidence="6" id="KW-0598">Phosphotransferase system</keyword>
<keyword evidence="4" id="KW-0762">Sugar transport</keyword>
<evidence type="ECO:0000256" key="4">
    <source>
        <dbReference type="ARBA" id="ARBA00022597"/>
    </source>
</evidence>
<dbReference type="InterPro" id="IPR004720">
    <property type="entry name" value="PTS_IIB_sorbose-sp"/>
</dbReference>
<reference evidence="9 10" key="1">
    <citation type="submission" date="2018-05" db="EMBL/GenBank/DDBJ databases">
        <title>Reference genomes for bee gut microbiota database.</title>
        <authorList>
            <person name="Ellegaard K.M."/>
        </authorList>
    </citation>
    <scope>NUCLEOTIDE SEQUENCE [LARGE SCALE GENOMIC DNA]</scope>
    <source>
        <strain evidence="9 10">ESL0186</strain>
    </source>
</reference>
<evidence type="ECO:0000256" key="3">
    <source>
        <dbReference type="ARBA" id="ARBA00022490"/>
    </source>
</evidence>
<name>A0ABM6VYG2_9LACO</name>
<protein>
    <submittedName>
        <fullName evidence="9">PTS mannose/fructose/sorbose transporter subunit IIB</fullName>
    </submittedName>
</protein>
<dbReference type="Pfam" id="PF03830">
    <property type="entry name" value="PTSIIB_sorb"/>
    <property type="match status" value="1"/>
</dbReference>
<keyword evidence="3" id="KW-0963">Cytoplasm</keyword>
<evidence type="ECO:0000256" key="5">
    <source>
        <dbReference type="ARBA" id="ARBA00022679"/>
    </source>
</evidence>
<organism evidence="9 10">
    <name type="scientific">Lactobacillus kullabergensis</name>
    <dbReference type="NCBI Taxonomy" id="1218493"/>
    <lineage>
        <taxon>Bacteria</taxon>
        <taxon>Bacillati</taxon>
        <taxon>Bacillota</taxon>
        <taxon>Bacilli</taxon>
        <taxon>Lactobacillales</taxon>
        <taxon>Lactobacillaceae</taxon>
        <taxon>Lactobacillus</taxon>
    </lineage>
</organism>
<dbReference type="SUPFAM" id="SSF52728">
    <property type="entry name" value="PTS IIb component"/>
    <property type="match status" value="1"/>
</dbReference>
<sequence>MIKMLRIDERLIHGQVAMVWSKALGIKRILVANDKAANNYLQTISMKLAVPSNIRFDLQNLSKSIKFLDSPKSESQVIMVVVENFKDALSIAQNVPKIDVINIGNYGLLSVNKHNNKQKQLDTCVKVDDIDLEYIKQIIKLPFQFVSQLTPNSSKKDIKKMKIN</sequence>
<evidence type="ECO:0000256" key="7">
    <source>
        <dbReference type="ARBA" id="ARBA00022777"/>
    </source>
</evidence>
<dbReference type="InterPro" id="IPR036667">
    <property type="entry name" value="PTS_IIB_sorbose-sp_sf"/>
</dbReference>
<dbReference type="EMBL" id="CP029477">
    <property type="protein sequence ID" value="AWM74655.1"/>
    <property type="molecule type" value="Genomic_DNA"/>
</dbReference>
<comment type="subcellular location">
    <subcellularLocation>
        <location evidence="1">Cytoplasm</location>
    </subcellularLocation>
</comment>
<evidence type="ECO:0000256" key="1">
    <source>
        <dbReference type="ARBA" id="ARBA00004496"/>
    </source>
</evidence>
<keyword evidence="7" id="KW-0418">Kinase</keyword>
<dbReference type="Gene3D" id="3.40.35.10">
    <property type="entry name" value="Phosphotransferase system, sorbose subfamily IIB component"/>
    <property type="match status" value="1"/>
</dbReference>
<gene>
    <name evidence="9" type="ORF">DKL58_00955</name>
</gene>
<evidence type="ECO:0000313" key="10">
    <source>
        <dbReference type="Proteomes" id="UP000246036"/>
    </source>
</evidence>
<keyword evidence="2" id="KW-0813">Transport</keyword>
<proteinExistence type="predicted"/>
<keyword evidence="10" id="KW-1185">Reference proteome</keyword>
<keyword evidence="5" id="KW-0808">Transferase</keyword>
<evidence type="ECO:0000313" key="9">
    <source>
        <dbReference type="EMBL" id="AWM74655.1"/>
    </source>
</evidence>
<evidence type="ECO:0000256" key="6">
    <source>
        <dbReference type="ARBA" id="ARBA00022683"/>
    </source>
</evidence>
<accession>A0ABM6VYG2</accession>
<evidence type="ECO:0000259" key="8">
    <source>
        <dbReference type="PROSITE" id="PS51101"/>
    </source>
</evidence>
<dbReference type="Proteomes" id="UP000246036">
    <property type="component" value="Chromosome"/>
</dbReference>